<evidence type="ECO:0000259" key="2">
    <source>
        <dbReference type="PROSITE" id="PS51819"/>
    </source>
</evidence>
<protein>
    <submittedName>
        <fullName evidence="3">VOC family protein</fullName>
    </submittedName>
</protein>
<feature type="domain" description="VOC" evidence="2">
    <location>
        <begin position="34"/>
        <end position="158"/>
    </location>
</feature>
<dbReference type="GO" id="GO:0046872">
    <property type="term" value="F:metal ion binding"/>
    <property type="evidence" value="ECO:0007669"/>
    <property type="project" value="UniProtKB-KW"/>
</dbReference>
<dbReference type="InterPro" id="IPR029068">
    <property type="entry name" value="Glyas_Bleomycin-R_OHBP_Dase"/>
</dbReference>
<dbReference type="PROSITE" id="PS51819">
    <property type="entry name" value="VOC"/>
    <property type="match status" value="1"/>
</dbReference>
<sequence length="163" mass="17915">MTGRSAPFALMPGRSARRGAHKDMCPEGGSPMIAFDHVAVAVRRITDALDLFRDLLGGAPGEAGEGRGFTFQQFTFPGGTVELLEPRGADSFLHRFLDGRGEGLHHITFKVRDLPRWAAQLRAAGYRVVGENYENPEWRELFVHPKSGHGVLIQLAETLPPAR</sequence>
<dbReference type="Pfam" id="PF13669">
    <property type="entry name" value="Glyoxalase_4"/>
    <property type="match status" value="1"/>
</dbReference>
<name>A0A537K1Z3_9BACT</name>
<dbReference type="GO" id="GO:0004493">
    <property type="term" value="F:methylmalonyl-CoA epimerase activity"/>
    <property type="evidence" value="ECO:0007669"/>
    <property type="project" value="TreeGrafter"/>
</dbReference>
<dbReference type="SUPFAM" id="SSF54593">
    <property type="entry name" value="Glyoxalase/Bleomycin resistance protein/Dihydroxybiphenyl dioxygenase"/>
    <property type="match status" value="1"/>
</dbReference>
<accession>A0A537K1Z3</accession>
<reference evidence="3 4" key="1">
    <citation type="journal article" date="2019" name="Nat. Microbiol.">
        <title>Mediterranean grassland soil C-N compound turnover is dependent on rainfall and depth, and is mediated by genomically divergent microorganisms.</title>
        <authorList>
            <person name="Diamond S."/>
            <person name="Andeer P.F."/>
            <person name="Li Z."/>
            <person name="Crits-Christoph A."/>
            <person name="Burstein D."/>
            <person name="Anantharaman K."/>
            <person name="Lane K.R."/>
            <person name="Thomas B.C."/>
            <person name="Pan C."/>
            <person name="Northen T.R."/>
            <person name="Banfield J.F."/>
        </authorList>
    </citation>
    <scope>NUCLEOTIDE SEQUENCE [LARGE SCALE GENOMIC DNA]</scope>
    <source>
        <strain evidence="3">NP_3</strain>
    </source>
</reference>
<keyword evidence="1" id="KW-0479">Metal-binding</keyword>
<dbReference type="PANTHER" id="PTHR43048:SF3">
    <property type="entry name" value="METHYLMALONYL-COA EPIMERASE, MITOCHONDRIAL"/>
    <property type="match status" value="1"/>
</dbReference>
<dbReference type="AlphaFoldDB" id="A0A537K1Z3"/>
<proteinExistence type="predicted"/>
<gene>
    <name evidence="3" type="ORF">E6H00_08565</name>
</gene>
<evidence type="ECO:0000256" key="1">
    <source>
        <dbReference type="ARBA" id="ARBA00022723"/>
    </source>
</evidence>
<dbReference type="Proteomes" id="UP000318509">
    <property type="component" value="Unassembled WGS sequence"/>
</dbReference>
<evidence type="ECO:0000313" key="3">
    <source>
        <dbReference type="EMBL" id="TMI89795.1"/>
    </source>
</evidence>
<dbReference type="InterPro" id="IPR037523">
    <property type="entry name" value="VOC_core"/>
</dbReference>
<dbReference type="EMBL" id="VBAK01000118">
    <property type="protein sequence ID" value="TMI89795.1"/>
    <property type="molecule type" value="Genomic_DNA"/>
</dbReference>
<dbReference type="PANTHER" id="PTHR43048">
    <property type="entry name" value="METHYLMALONYL-COA EPIMERASE"/>
    <property type="match status" value="1"/>
</dbReference>
<evidence type="ECO:0000313" key="4">
    <source>
        <dbReference type="Proteomes" id="UP000318509"/>
    </source>
</evidence>
<dbReference type="GO" id="GO:0046491">
    <property type="term" value="P:L-methylmalonyl-CoA metabolic process"/>
    <property type="evidence" value="ECO:0007669"/>
    <property type="project" value="TreeGrafter"/>
</dbReference>
<comment type="caution">
    <text evidence="3">The sequence shown here is derived from an EMBL/GenBank/DDBJ whole genome shotgun (WGS) entry which is preliminary data.</text>
</comment>
<dbReference type="InterPro" id="IPR051785">
    <property type="entry name" value="MMCE/EMCE_epimerase"/>
</dbReference>
<dbReference type="Gene3D" id="3.10.180.10">
    <property type="entry name" value="2,3-Dihydroxybiphenyl 1,2-Dioxygenase, domain 1"/>
    <property type="match status" value="1"/>
</dbReference>
<organism evidence="3 4">
    <name type="scientific">Candidatus Segetimicrobium genomatis</name>
    <dbReference type="NCBI Taxonomy" id="2569760"/>
    <lineage>
        <taxon>Bacteria</taxon>
        <taxon>Bacillati</taxon>
        <taxon>Candidatus Sysuimicrobiota</taxon>
        <taxon>Candidatus Sysuimicrobiia</taxon>
        <taxon>Candidatus Sysuimicrobiales</taxon>
        <taxon>Candidatus Segetimicrobiaceae</taxon>
        <taxon>Candidatus Segetimicrobium</taxon>
    </lineage>
</organism>